<keyword evidence="4 8" id="KW-1133">Transmembrane helix</keyword>
<sequence>MKVLNRTKGVMTKSHFEEIVTKELSDFEQVIVANVDLVQHNKELSRFDFWTSLFFCATIFTTVGYGHISPKTGIGRAATLCYAIFGIPLCLMVLFDLGKVLKGGFRFLWTFVIRLLRCPNVGAHKLDQEDEEDDEAEIDFNLPPLVAILVLLLYIFLGSFIYIQWERWRLLTAFYFIFITFSAGTLLHSQVLALSSTLHFWHSPPLSSAGTLLHSQVLALSSTLKCWHSPPLSSAGTLLHSQVLATLLHSPVLALSSTLQY</sequence>
<evidence type="ECO:0000256" key="8">
    <source>
        <dbReference type="SAM" id="Phobius"/>
    </source>
</evidence>
<dbReference type="Gene3D" id="1.10.287.70">
    <property type="match status" value="1"/>
</dbReference>
<dbReference type="GO" id="GO:0030322">
    <property type="term" value="P:stabilization of membrane potential"/>
    <property type="evidence" value="ECO:0007669"/>
    <property type="project" value="TreeGrafter"/>
</dbReference>
<dbReference type="GO" id="GO:0005886">
    <property type="term" value="C:plasma membrane"/>
    <property type="evidence" value="ECO:0007669"/>
    <property type="project" value="TreeGrafter"/>
</dbReference>
<evidence type="ECO:0000256" key="5">
    <source>
        <dbReference type="ARBA" id="ARBA00023065"/>
    </source>
</evidence>
<reference evidence="10" key="1">
    <citation type="journal article" date="2023" name="Mol. Biol. Evol.">
        <title>Third-Generation Sequencing Reveals the Adaptive Role of the Epigenome in Three Deep-Sea Polychaetes.</title>
        <authorList>
            <person name="Perez M."/>
            <person name="Aroh O."/>
            <person name="Sun Y."/>
            <person name="Lan Y."/>
            <person name="Juniper S.K."/>
            <person name="Young C.R."/>
            <person name="Angers B."/>
            <person name="Qian P.Y."/>
        </authorList>
    </citation>
    <scope>NUCLEOTIDE SEQUENCE</scope>
    <source>
        <strain evidence="10">R07B-5</strain>
    </source>
</reference>
<keyword evidence="5" id="KW-0406">Ion transport</keyword>
<evidence type="ECO:0000256" key="1">
    <source>
        <dbReference type="ARBA" id="ARBA00004141"/>
    </source>
</evidence>
<protein>
    <recommendedName>
        <fullName evidence="9">Potassium channel domain-containing protein</fullName>
    </recommendedName>
</protein>
<dbReference type="Pfam" id="PF07885">
    <property type="entry name" value="Ion_trans_2"/>
    <property type="match status" value="1"/>
</dbReference>
<dbReference type="GO" id="GO:0015271">
    <property type="term" value="F:outward rectifier potassium channel activity"/>
    <property type="evidence" value="ECO:0007669"/>
    <property type="project" value="TreeGrafter"/>
</dbReference>
<dbReference type="InterPro" id="IPR003280">
    <property type="entry name" value="2pore_dom_K_chnl"/>
</dbReference>
<dbReference type="GO" id="GO:0022841">
    <property type="term" value="F:potassium ion leak channel activity"/>
    <property type="evidence" value="ECO:0007669"/>
    <property type="project" value="TreeGrafter"/>
</dbReference>
<feature type="transmembrane region" description="Helical" evidence="8">
    <location>
        <begin position="170"/>
        <end position="188"/>
    </location>
</feature>
<dbReference type="PANTHER" id="PTHR11003:SF335">
    <property type="entry name" value="POTASSIUM CHANNEL DOMAIN-CONTAINING PROTEIN"/>
    <property type="match status" value="1"/>
</dbReference>
<organism evidence="10 11">
    <name type="scientific">Ridgeia piscesae</name>
    <name type="common">Tubeworm</name>
    <dbReference type="NCBI Taxonomy" id="27915"/>
    <lineage>
        <taxon>Eukaryota</taxon>
        <taxon>Metazoa</taxon>
        <taxon>Spiralia</taxon>
        <taxon>Lophotrochozoa</taxon>
        <taxon>Annelida</taxon>
        <taxon>Polychaeta</taxon>
        <taxon>Sedentaria</taxon>
        <taxon>Canalipalpata</taxon>
        <taxon>Sabellida</taxon>
        <taxon>Siboglinidae</taxon>
        <taxon>Ridgeia</taxon>
    </lineage>
</organism>
<feature type="transmembrane region" description="Helical" evidence="8">
    <location>
        <begin position="144"/>
        <end position="163"/>
    </location>
</feature>
<keyword evidence="6 8" id="KW-0472">Membrane</keyword>
<evidence type="ECO:0000256" key="7">
    <source>
        <dbReference type="ARBA" id="ARBA00023303"/>
    </source>
</evidence>
<keyword evidence="7" id="KW-0407">Ion channel</keyword>
<gene>
    <name evidence="10" type="ORF">NP493_924g00009</name>
</gene>
<feature type="domain" description="Potassium channel" evidence="9">
    <location>
        <begin position="44"/>
        <end position="101"/>
    </location>
</feature>
<comment type="caution">
    <text evidence="10">The sequence shown here is derived from an EMBL/GenBank/DDBJ whole genome shotgun (WGS) entry which is preliminary data.</text>
</comment>
<evidence type="ECO:0000256" key="2">
    <source>
        <dbReference type="ARBA" id="ARBA00022448"/>
    </source>
</evidence>
<keyword evidence="3 8" id="KW-0812">Transmembrane</keyword>
<evidence type="ECO:0000256" key="3">
    <source>
        <dbReference type="ARBA" id="ARBA00022692"/>
    </source>
</evidence>
<keyword evidence="2" id="KW-0813">Transport</keyword>
<dbReference type="InterPro" id="IPR013099">
    <property type="entry name" value="K_chnl_dom"/>
</dbReference>
<evidence type="ECO:0000259" key="9">
    <source>
        <dbReference type="Pfam" id="PF07885"/>
    </source>
</evidence>
<name>A0AAD9KK28_RIDPI</name>
<evidence type="ECO:0000256" key="4">
    <source>
        <dbReference type="ARBA" id="ARBA00022989"/>
    </source>
</evidence>
<evidence type="ECO:0000256" key="6">
    <source>
        <dbReference type="ARBA" id="ARBA00023136"/>
    </source>
</evidence>
<dbReference type="AlphaFoldDB" id="A0AAD9KK28"/>
<accession>A0AAD9KK28</accession>
<feature type="transmembrane region" description="Helical" evidence="8">
    <location>
        <begin position="74"/>
        <end position="95"/>
    </location>
</feature>
<dbReference type="Proteomes" id="UP001209878">
    <property type="component" value="Unassembled WGS sequence"/>
</dbReference>
<dbReference type="PANTHER" id="PTHR11003">
    <property type="entry name" value="POTASSIUM CHANNEL, SUBFAMILY K"/>
    <property type="match status" value="1"/>
</dbReference>
<evidence type="ECO:0000313" key="10">
    <source>
        <dbReference type="EMBL" id="KAK2172846.1"/>
    </source>
</evidence>
<comment type="subcellular location">
    <subcellularLocation>
        <location evidence="1">Membrane</location>
        <topology evidence="1">Multi-pass membrane protein</topology>
    </subcellularLocation>
</comment>
<feature type="transmembrane region" description="Helical" evidence="8">
    <location>
        <begin position="49"/>
        <end position="68"/>
    </location>
</feature>
<keyword evidence="11" id="KW-1185">Reference proteome</keyword>
<dbReference type="EMBL" id="JAODUO010000924">
    <property type="protein sequence ID" value="KAK2172846.1"/>
    <property type="molecule type" value="Genomic_DNA"/>
</dbReference>
<evidence type="ECO:0000313" key="11">
    <source>
        <dbReference type="Proteomes" id="UP001209878"/>
    </source>
</evidence>
<dbReference type="SUPFAM" id="SSF81324">
    <property type="entry name" value="Voltage-gated potassium channels"/>
    <property type="match status" value="2"/>
</dbReference>
<proteinExistence type="predicted"/>